<reference evidence="1 2" key="1">
    <citation type="journal article" date="2018" name="Nat. Genet.">
        <title>The Rosa genome provides new insights in the design of modern roses.</title>
        <authorList>
            <person name="Bendahmane M."/>
        </authorList>
    </citation>
    <scope>NUCLEOTIDE SEQUENCE [LARGE SCALE GENOMIC DNA]</scope>
    <source>
        <strain evidence="2">cv. Old Blush</strain>
    </source>
</reference>
<keyword evidence="2" id="KW-1185">Reference proteome</keyword>
<name>A0A2P6RRX2_ROSCH</name>
<dbReference type="Proteomes" id="UP000238479">
    <property type="component" value="Chromosome 2"/>
</dbReference>
<comment type="caution">
    <text evidence="1">The sequence shown here is derived from an EMBL/GenBank/DDBJ whole genome shotgun (WGS) entry which is preliminary data.</text>
</comment>
<dbReference type="EMBL" id="PDCK01000040">
    <property type="protein sequence ID" value="PRQ49182.1"/>
    <property type="molecule type" value="Genomic_DNA"/>
</dbReference>
<accession>A0A2P6RRX2</accession>
<evidence type="ECO:0000313" key="1">
    <source>
        <dbReference type="EMBL" id="PRQ49182.1"/>
    </source>
</evidence>
<dbReference type="Gramene" id="PRQ49182">
    <property type="protein sequence ID" value="PRQ49182"/>
    <property type="gene ID" value="RchiOBHm_Chr2g0119071"/>
</dbReference>
<sequence>MNSTMNSNFRILGFLFDFSRHFYLNLVVVADLRLLDSEFPWSFNVGCGSKEDVLSPRVRRIQADSRILDWPRSRPGTRGFGIGASVLSVGEVLPIFR</sequence>
<evidence type="ECO:0000313" key="2">
    <source>
        <dbReference type="Proteomes" id="UP000238479"/>
    </source>
</evidence>
<gene>
    <name evidence="1" type="ORF">RchiOBHm_Chr2g0119071</name>
</gene>
<dbReference type="AlphaFoldDB" id="A0A2P6RRX2"/>
<proteinExistence type="predicted"/>
<organism evidence="1 2">
    <name type="scientific">Rosa chinensis</name>
    <name type="common">China rose</name>
    <dbReference type="NCBI Taxonomy" id="74649"/>
    <lineage>
        <taxon>Eukaryota</taxon>
        <taxon>Viridiplantae</taxon>
        <taxon>Streptophyta</taxon>
        <taxon>Embryophyta</taxon>
        <taxon>Tracheophyta</taxon>
        <taxon>Spermatophyta</taxon>
        <taxon>Magnoliopsida</taxon>
        <taxon>eudicotyledons</taxon>
        <taxon>Gunneridae</taxon>
        <taxon>Pentapetalae</taxon>
        <taxon>rosids</taxon>
        <taxon>fabids</taxon>
        <taxon>Rosales</taxon>
        <taxon>Rosaceae</taxon>
        <taxon>Rosoideae</taxon>
        <taxon>Rosoideae incertae sedis</taxon>
        <taxon>Rosa</taxon>
    </lineage>
</organism>
<protein>
    <submittedName>
        <fullName evidence="1">Uncharacterized protein</fullName>
    </submittedName>
</protein>